<name>X1KNE6_9ZZZZ</name>
<organism evidence="1">
    <name type="scientific">marine sediment metagenome</name>
    <dbReference type="NCBI Taxonomy" id="412755"/>
    <lineage>
        <taxon>unclassified sequences</taxon>
        <taxon>metagenomes</taxon>
        <taxon>ecological metagenomes</taxon>
    </lineage>
</organism>
<gene>
    <name evidence="1" type="ORF">S06H3_08375</name>
</gene>
<sequence length="292" mass="33430">LKYLPQLGESGLREVHVCSPVNQGVWAKKLDDYAFAIVINRRTVSATPSKKELNVGEKLVVSVEVAGFHPAKATIRASDGKVYPREDWAGAILRGASLQGAGITETKVEHERERTLLKGTPREGGKVNLVLQTRDGPLIWEEVATVEDDLFSGSWQGTIRGRRIKGRHPPEFFEKGGREITHRPPVGVWESPRPFKFRVTKEDEQAIRVFFGSAERGYVFNLYDNVARHARRDEDFTPAPRGISIVYRHWDWTLTFKKNEVYGKVYCTTMFDDRLWEKEEFEIQAKRVEQMD</sequence>
<proteinExistence type="predicted"/>
<feature type="non-terminal residue" evidence="1">
    <location>
        <position position="1"/>
    </location>
</feature>
<dbReference type="AlphaFoldDB" id="X1KNE6"/>
<dbReference type="EMBL" id="BARV01003524">
    <property type="protein sequence ID" value="GAI08213.1"/>
    <property type="molecule type" value="Genomic_DNA"/>
</dbReference>
<comment type="caution">
    <text evidence="1">The sequence shown here is derived from an EMBL/GenBank/DDBJ whole genome shotgun (WGS) entry which is preliminary data.</text>
</comment>
<evidence type="ECO:0000313" key="1">
    <source>
        <dbReference type="EMBL" id="GAI08213.1"/>
    </source>
</evidence>
<reference evidence="1" key="1">
    <citation type="journal article" date="2014" name="Front. Microbiol.">
        <title>High frequency of phylogenetically diverse reductive dehalogenase-homologous genes in deep subseafloor sedimentary metagenomes.</title>
        <authorList>
            <person name="Kawai M."/>
            <person name="Futagami T."/>
            <person name="Toyoda A."/>
            <person name="Takaki Y."/>
            <person name="Nishi S."/>
            <person name="Hori S."/>
            <person name="Arai W."/>
            <person name="Tsubouchi T."/>
            <person name="Morono Y."/>
            <person name="Uchiyama I."/>
            <person name="Ito T."/>
            <person name="Fujiyama A."/>
            <person name="Inagaki F."/>
            <person name="Takami H."/>
        </authorList>
    </citation>
    <scope>NUCLEOTIDE SEQUENCE</scope>
    <source>
        <strain evidence="1">Expedition CK06-06</strain>
    </source>
</reference>
<accession>X1KNE6</accession>
<protein>
    <submittedName>
        <fullName evidence="1">Uncharacterized protein</fullName>
    </submittedName>
</protein>